<keyword evidence="3" id="KW-1185">Reference proteome</keyword>
<accession>A0A8X7C4A9</accession>
<feature type="compositionally biased region" description="Polar residues" evidence="1">
    <location>
        <begin position="29"/>
        <end position="38"/>
    </location>
</feature>
<dbReference type="AlphaFoldDB" id="A0A8X7C4A9"/>
<gene>
    <name evidence="2" type="ORF">TNIN_482931</name>
</gene>
<evidence type="ECO:0000313" key="3">
    <source>
        <dbReference type="Proteomes" id="UP000886998"/>
    </source>
</evidence>
<comment type="caution">
    <text evidence="2">The sequence shown here is derived from an EMBL/GenBank/DDBJ whole genome shotgun (WGS) entry which is preliminary data.</text>
</comment>
<feature type="compositionally biased region" description="Basic and acidic residues" evidence="1">
    <location>
        <begin position="1"/>
        <end position="16"/>
    </location>
</feature>
<sequence length="100" mass="11347">MASKEEDQERRGERKACPVQRVQSLFVKRSSSSQQKTSPVPVRQEEQQLPTKDMSCPESPVPVRHKELWQPRKYQSGPDKSSLGDQVHIPCATRCATTRG</sequence>
<protein>
    <submittedName>
        <fullName evidence="2">Uncharacterized protein</fullName>
    </submittedName>
</protein>
<dbReference type="OrthoDB" id="10524083at2759"/>
<evidence type="ECO:0000313" key="2">
    <source>
        <dbReference type="EMBL" id="GFY56626.1"/>
    </source>
</evidence>
<dbReference type="EMBL" id="BMAV01011069">
    <property type="protein sequence ID" value="GFY56626.1"/>
    <property type="molecule type" value="Genomic_DNA"/>
</dbReference>
<proteinExistence type="predicted"/>
<evidence type="ECO:0000256" key="1">
    <source>
        <dbReference type="SAM" id="MobiDB-lite"/>
    </source>
</evidence>
<name>A0A8X7C4A9_9ARAC</name>
<reference evidence="2" key="1">
    <citation type="submission" date="2020-08" db="EMBL/GenBank/DDBJ databases">
        <title>Multicomponent nature underlies the extraordinary mechanical properties of spider dragline silk.</title>
        <authorList>
            <person name="Kono N."/>
            <person name="Nakamura H."/>
            <person name="Mori M."/>
            <person name="Yoshida Y."/>
            <person name="Ohtoshi R."/>
            <person name="Malay A.D."/>
            <person name="Moran D.A.P."/>
            <person name="Tomita M."/>
            <person name="Numata K."/>
            <person name="Arakawa K."/>
        </authorList>
    </citation>
    <scope>NUCLEOTIDE SEQUENCE</scope>
</reference>
<dbReference type="Proteomes" id="UP000886998">
    <property type="component" value="Unassembled WGS sequence"/>
</dbReference>
<organism evidence="2 3">
    <name type="scientific">Trichonephila inaurata madagascariensis</name>
    <dbReference type="NCBI Taxonomy" id="2747483"/>
    <lineage>
        <taxon>Eukaryota</taxon>
        <taxon>Metazoa</taxon>
        <taxon>Ecdysozoa</taxon>
        <taxon>Arthropoda</taxon>
        <taxon>Chelicerata</taxon>
        <taxon>Arachnida</taxon>
        <taxon>Araneae</taxon>
        <taxon>Araneomorphae</taxon>
        <taxon>Entelegynae</taxon>
        <taxon>Araneoidea</taxon>
        <taxon>Nephilidae</taxon>
        <taxon>Trichonephila</taxon>
        <taxon>Trichonephila inaurata</taxon>
    </lineage>
</organism>
<feature type="region of interest" description="Disordered" evidence="1">
    <location>
        <begin position="1"/>
        <end position="87"/>
    </location>
</feature>